<feature type="region of interest" description="Disordered" evidence="1">
    <location>
        <begin position="65"/>
        <end position="94"/>
    </location>
</feature>
<comment type="caution">
    <text evidence="2">The sequence shown here is derived from an EMBL/GenBank/DDBJ whole genome shotgun (WGS) entry which is preliminary data.</text>
</comment>
<evidence type="ECO:0000313" key="3">
    <source>
        <dbReference type="Proteomes" id="UP000327157"/>
    </source>
</evidence>
<reference evidence="2 3" key="1">
    <citation type="submission" date="2019-09" db="EMBL/GenBank/DDBJ databases">
        <authorList>
            <person name="Ou C."/>
        </authorList>
    </citation>
    <scope>NUCLEOTIDE SEQUENCE [LARGE SCALE GENOMIC DNA]</scope>
    <source>
        <strain evidence="2">S2</strain>
        <tissue evidence="2">Leaf</tissue>
    </source>
</reference>
<dbReference type="AlphaFoldDB" id="A0A5N5G7V7"/>
<gene>
    <name evidence="2" type="ORF">D8674_019465</name>
</gene>
<reference evidence="2 3" key="3">
    <citation type="submission" date="2019-11" db="EMBL/GenBank/DDBJ databases">
        <title>A de novo genome assembly of a pear dwarfing rootstock.</title>
        <authorList>
            <person name="Wang F."/>
            <person name="Wang J."/>
            <person name="Li S."/>
            <person name="Zhang Y."/>
            <person name="Fang M."/>
            <person name="Ma L."/>
            <person name="Zhao Y."/>
            <person name="Jiang S."/>
        </authorList>
    </citation>
    <scope>NUCLEOTIDE SEQUENCE [LARGE SCALE GENOMIC DNA]</scope>
    <source>
        <strain evidence="2">S2</strain>
        <tissue evidence="2">Leaf</tissue>
    </source>
</reference>
<keyword evidence="3" id="KW-1185">Reference proteome</keyword>
<name>A0A5N5G7V7_9ROSA</name>
<proteinExistence type="predicted"/>
<evidence type="ECO:0000313" key="2">
    <source>
        <dbReference type="EMBL" id="KAB2611433.1"/>
    </source>
</evidence>
<organism evidence="2 3">
    <name type="scientific">Pyrus ussuriensis x Pyrus communis</name>
    <dbReference type="NCBI Taxonomy" id="2448454"/>
    <lineage>
        <taxon>Eukaryota</taxon>
        <taxon>Viridiplantae</taxon>
        <taxon>Streptophyta</taxon>
        <taxon>Embryophyta</taxon>
        <taxon>Tracheophyta</taxon>
        <taxon>Spermatophyta</taxon>
        <taxon>Magnoliopsida</taxon>
        <taxon>eudicotyledons</taxon>
        <taxon>Gunneridae</taxon>
        <taxon>Pentapetalae</taxon>
        <taxon>rosids</taxon>
        <taxon>fabids</taxon>
        <taxon>Rosales</taxon>
        <taxon>Rosaceae</taxon>
        <taxon>Amygdaloideae</taxon>
        <taxon>Maleae</taxon>
        <taxon>Pyrus</taxon>
    </lineage>
</organism>
<evidence type="ECO:0000256" key="1">
    <source>
        <dbReference type="SAM" id="MobiDB-lite"/>
    </source>
</evidence>
<sequence>MAKPGLCPRGLRRRRSIPTDGFVNLNQIRKENYSNAWARVYRIEPSVYVLDLLVPSLGRVTIGWDGRGRDGWAAGGTNGSEEDGYDGSREEPGAEGCKDCIEGEVAHGFRGLEQICSPRYSRFGAVDEVNVAVA</sequence>
<reference evidence="3" key="2">
    <citation type="submission" date="2019-10" db="EMBL/GenBank/DDBJ databases">
        <title>A de novo genome assembly of a pear dwarfing rootstock.</title>
        <authorList>
            <person name="Wang F."/>
            <person name="Wang J."/>
            <person name="Li S."/>
            <person name="Zhang Y."/>
            <person name="Fang M."/>
            <person name="Ma L."/>
            <person name="Zhao Y."/>
            <person name="Jiang S."/>
        </authorList>
    </citation>
    <scope>NUCLEOTIDE SEQUENCE [LARGE SCALE GENOMIC DNA]</scope>
</reference>
<accession>A0A5N5G7V7</accession>
<dbReference type="Proteomes" id="UP000327157">
    <property type="component" value="Chromosome 17"/>
</dbReference>
<dbReference type="EMBL" id="SMOL01000487">
    <property type="protein sequence ID" value="KAB2611433.1"/>
    <property type="molecule type" value="Genomic_DNA"/>
</dbReference>
<protein>
    <submittedName>
        <fullName evidence="2">Uncharacterized protein</fullName>
    </submittedName>
</protein>